<reference evidence="1 2" key="1">
    <citation type="submission" date="2016-12" db="EMBL/GenBank/DDBJ databases">
        <title>The new phylogeny of genus Mycobacterium.</title>
        <authorList>
            <person name="Tortoli E."/>
            <person name="Trovato A."/>
            <person name="Cirillo D.M."/>
        </authorList>
    </citation>
    <scope>NUCLEOTIDE SEQUENCE [LARGE SCALE GENOMIC DNA]</scope>
    <source>
        <strain evidence="1 2">DSM 45130</strain>
    </source>
</reference>
<dbReference type="Pfam" id="PF07077">
    <property type="entry name" value="DUF1345"/>
    <property type="match status" value="1"/>
</dbReference>
<organism evidence="1 2">
    <name type="scientific">Mycolicibacterium insubricum</name>
    <dbReference type="NCBI Taxonomy" id="444597"/>
    <lineage>
        <taxon>Bacteria</taxon>
        <taxon>Bacillati</taxon>
        <taxon>Actinomycetota</taxon>
        <taxon>Actinomycetes</taxon>
        <taxon>Mycobacteriales</taxon>
        <taxon>Mycobacteriaceae</taxon>
        <taxon>Mycolicibacterium</taxon>
    </lineage>
</organism>
<accession>A0A1X0CQ84</accession>
<proteinExistence type="predicted"/>
<dbReference type="EMBL" id="MVHS01000094">
    <property type="protein sequence ID" value="ORA62314.1"/>
    <property type="molecule type" value="Genomic_DNA"/>
</dbReference>
<dbReference type="InterPro" id="IPR009781">
    <property type="entry name" value="DUF1345"/>
</dbReference>
<evidence type="ECO:0000313" key="1">
    <source>
        <dbReference type="EMBL" id="ORA62314.1"/>
    </source>
</evidence>
<protein>
    <submittedName>
        <fullName evidence="1">Uncharacterized protein</fullName>
    </submittedName>
</protein>
<dbReference type="Proteomes" id="UP000192801">
    <property type="component" value="Unassembled WGS sequence"/>
</dbReference>
<dbReference type="OrthoDB" id="64737at2"/>
<evidence type="ECO:0000313" key="2">
    <source>
        <dbReference type="Proteomes" id="UP000192801"/>
    </source>
</evidence>
<gene>
    <name evidence="1" type="ORF">BST26_20990</name>
</gene>
<dbReference type="RefSeq" id="WP_083033841.1">
    <property type="nucleotide sequence ID" value="NZ_AP022618.1"/>
</dbReference>
<keyword evidence="2" id="KW-1185">Reference proteome</keyword>
<sequence>MTVRLSDGPSIIRLATAVVVGVLAAAVVAATVGWPYAPAGGWMVTAAIYLAWTWLLIGPMDPAEARAHATRHDRDDSTPRMVELIVVLAAIASLAGVGYLLAAQAAGGDIAATAVGIGSVIGSWLTVHTVFTLRYARLYFPDRTIDFNQADIEPTYSDFAYLAFTVGMTYQVADTNLRSSSMRRAVLTQAMVSFVLGVVILGITINLIAGLINLH</sequence>
<comment type="caution">
    <text evidence="1">The sequence shown here is derived from an EMBL/GenBank/DDBJ whole genome shotgun (WGS) entry which is preliminary data.</text>
</comment>
<name>A0A1X0CQ84_9MYCO</name>
<dbReference type="STRING" id="444597.BST26_20990"/>
<dbReference type="AlphaFoldDB" id="A0A1X0CQ84"/>